<dbReference type="OrthoDB" id="9800503at2"/>
<gene>
    <name evidence="3" type="ORF">BN874_1060004</name>
</gene>
<dbReference type="RefSeq" id="WP_034430103.1">
    <property type="nucleotide sequence ID" value="NZ_CBTK010000009.1"/>
</dbReference>
<dbReference type="PANTHER" id="PTHR35377">
    <property type="entry name" value="ANTITOXIN VAPB49-RELATED-RELATED"/>
    <property type="match status" value="1"/>
</dbReference>
<dbReference type="AlphaFoldDB" id="A0A7U7G8I6"/>
<organism evidence="3 4">
    <name type="scientific">Candidatus Contendobacter odensis Run_B_J11</name>
    <dbReference type="NCBI Taxonomy" id="1400861"/>
    <lineage>
        <taxon>Bacteria</taxon>
        <taxon>Pseudomonadati</taxon>
        <taxon>Pseudomonadota</taxon>
        <taxon>Gammaproteobacteria</taxon>
        <taxon>Candidatus Competibacteraceae</taxon>
        <taxon>Candidatus Contendibacter</taxon>
    </lineage>
</organism>
<dbReference type="SUPFAM" id="SSF143120">
    <property type="entry name" value="YefM-like"/>
    <property type="match status" value="1"/>
</dbReference>
<sequence>MRSAPIVEVKSHFSAFLAAVEAGEEIVITRHGRPVAHLVPPTGQTAADVFRPLWTGESMDEFDLTAPEDSPPEPVATFN</sequence>
<dbReference type="EMBL" id="CBTK010000009">
    <property type="protein sequence ID" value="CDH43142.1"/>
    <property type="molecule type" value="Genomic_DNA"/>
</dbReference>
<dbReference type="Pfam" id="PF02604">
    <property type="entry name" value="PhdYeFM_antitox"/>
    <property type="match status" value="1"/>
</dbReference>
<comment type="function">
    <text evidence="2">Antitoxin component of a type II toxin-antitoxin (TA) system.</text>
</comment>
<evidence type="ECO:0000313" key="4">
    <source>
        <dbReference type="Proteomes" id="UP000019184"/>
    </source>
</evidence>
<dbReference type="InterPro" id="IPR051416">
    <property type="entry name" value="phD-YefM_TA_antitoxins"/>
</dbReference>
<dbReference type="InterPro" id="IPR006442">
    <property type="entry name" value="Antitoxin_Phd/YefM"/>
</dbReference>
<proteinExistence type="inferred from homology"/>
<comment type="caution">
    <text evidence="3">The sequence shown here is derived from an EMBL/GenBank/DDBJ whole genome shotgun (WGS) entry which is preliminary data.</text>
</comment>
<evidence type="ECO:0000313" key="3">
    <source>
        <dbReference type="EMBL" id="CDH43142.1"/>
    </source>
</evidence>
<dbReference type="PANTHER" id="PTHR35377:SF8">
    <property type="entry name" value="ANTITOXIN VAPB22"/>
    <property type="match status" value="1"/>
</dbReference>
<dbReference type="Gene3D" id="3.40.1620.10">
    <property type="entry name" value="YefM-like domain"/>
    <property type="match status" value="1"/>
</dbReference>
<evidence type="ECO:0000256" key="2">
    <source>
        <dbReference type="RuleBase" id="RU362080"/>
    </source>
</evidence>
<name>A0A7U7G8I6_9GAMM</name>
<dbReference type="NCBIfam" id="TIGR01552">
    <property type="entry name" value="phd_fam"/>
    <property type="match status" value="1"/>
</dbReference>
<keyword evidence="4" id="KW-1185">Reference proteome</keyword>
<dbReference type="InterPro" id="IPR036165">
    <property type="entry name" value="YefM-like_sf"/>
</dbReference>
<reference evidence="3 4" key="1">
    <citation type="journal article" date="2014" name="ISME J.">
        <title>Candidatus Competibacter-lineage genomes retrieved from metagenomes reveal functional metabolic diversity.</title>
        <authorList>
            <person name="McIlroy S.J."/>
            <person name="Albertsen M."/>
            <person name="Andresen E.K."/>
            <person name="Saunders A.M."/>
            <person name="Kristiansen R."/>
            <person name="Stokholm-Bjerregaard M."/>
            <person name="Nielsen K.L."/>
            <person name="Nielsen P.H."/>
        </authorList>
    </citation>
    <scope>NUCLEOTIDE SEQUENCE [LARGE SCALE GENOMIC DNA]</scope>
    <source>
        <strain evidence="3 4">Run_B_J11</strain>
    </source>
</reference>
<accession>A0A7U7G8I6</accession>
<protein>
    <recommendedName>
        <fullName evidence="2">Antitoxin</fullName>
    </recommendedName>
</protein>
<evidence type="ECO:0000256" key="1">
    <source>
        <dbReference type="ARBA" id="ARBA00009981"/>
    </source>
</evidence>
<dbReference type="Proteomes" id="UP000019184">
    <property type="component" value="Unassembled WGS sequence"/>
</dbReference>
<comment type="similarity">
    <text evidence="1 2">Belongs to the phD/YefM antitoxin family.</text>
</comment>